<keyword evidence="2" id="KW-1185">Reference proteome</keyword>
<sequence length="140" mass="15443">MFISLVEAAIHFDTWDAVFTVTCCGLNALTSDWYLREAGKAISCELNQLSQCFVRSFLFPCLPESRWLTAMYMYGASVWRASPGSLKQRANASYSSKPESEGGPIMLIASPAFDCPSKGRSRCHIPTAAETRDATENELS</sequence>
<proteinExistence type="predicted"/>
<evidence type="ECO:0000313" key="2">
    <source>
        <dbReference type="Proteomes" id="UP001151760"/>
    </source>
</evidence>
<protein>
    <submittedName>
        <fullName evidence="1">Uncharacterized protein</fullName>
    </submittedName>
</protein>
<organism evidence="1 2">
    <name type="scientific">Tanacetum coccineum</name>
    <dbReference type="NCBI Taxonomy" id="301880"/>
    <lineage>
        <taxon>Eukaryota</taxon>
        <taxon>Viridiplantae</taxon>
        <taxon>Streptophyta</taxon>
        <taxon>Embryophyta</taxon>
        <taxon>Tracheophyta</taxon>
        <taxon>Spermatophyta</taxon>
        <taxon>Magnoliopsida</taxon>
        <taxon>eudicotyledons</taxon>
        <taxon>Gunneridae</taxon>
        <taxon>Pentapetalae</taxon>
        <taxon>asterids</taxon>
        <taxon>campanulids</taxon>
        <taxon>Asterales</taxon>
        <taxon>Asteraceae</taxon>
        <taxon>Asteroideae</taxon>
        <taxon>Anthemideae</taxon>
        <taxon>Anthemidinae</taxon>
        <taxon>Tanacetum</taxon>
    </lineage>
</organism>
<dbReference type="EMBL" id="BQNB010015612">
    <property type="protein sequence ID" value="GJT42039.1"/>
    <property type="molecule type" value="Genomic_DNA"/>
</dbReference>
<reference evidence="1" key="2">
    <citation type="submission" date="2022-01" db="EMBL/GenBank/DDBJ databases">
        <authorList>
            <person name="Yamashiro T."/>
            <person name="Shiraishi A."/>
            <person name="Satake H."/>
            <person name="Nakayama K."/>
        </authorList>
    </citation>
    <scope>NUCLEOTIDE SEQUENCE</scope>
</reference>
<reference evidence="1" key="1">
    <citation type="journal article" date="2022" name="Int. J. Mol. Sci.">
        <title>Draft Genome of Tanacetum Coccineum: Genomic Comparison of Closely Related Tanacetum-Family Plants.</title>
        <authorList>
            <person name="Yamashiro T."/>
            <person name="Shiraishi A."/>
            <person name="Nakayama K."/>
            <person name="Satake H."/>
        </authorList>
    </citation>
    <scope>NUCLEOTIDE SEQUENCE</scope>
</reference>
<dbReference type="Proteomes" id="UP001151760">
    <property type="component" value="Unassembled WGS sequence"/>
</dbReference>
<accession>A0ABQ5DYW5</accession>
<name>A0ABQ5DYW5_9ASTR</name>
<gene>
    <name evidence="1" type="ORF">Tco_0941904</name>
</gene>
<evidence type="ECO:0000313" key="1">
    <source>
        <dbReference type="EMBL" id="GJT42039.1"/>
    </source>
</evidence>
<comment type="caution">
    <text evidence="1">The sequence shown here is derived from an EMBL/GenBank/DDBJ whole genome shotgun (WGS) entry which is preliminary data.</text>
</comment>